<sequence length="162" mass="18739">MKALIWTYLVSSLFLLALLSVISYGYGAGYIYVYWHDWQIQTNVWIAGFAVITCGLILQLLWTAVKRYRTREQRKLKTIFDFKTLHPYEQLGVIWLLEAAQDQQEFINRIFSQSGLLKGIVEAKLLFKQGEYQLALNALHQTAPMAFELAELERIEIFSGIG</sequence>
<comment type="caution">
    <text evidence="2">The sequence shown here is derived from an EMBL/GenBank/DDBJ whole genome shotgun (WGS) entry which is preliminary data.</text>
</comment>
<evidence type="ECO:0000256" key="1">
    <source>
        <dbReference type="SAM" id="Phobius"/>
    </source>
</evidence>
<keyword evidence="1" id="KW-0812">Transmembrane</keyword>
<feature type="transmembrane region" description="Helical" evidence="1">
    <location>
        <begin position="43"/>
        <end position="65"/>
    </location>
</feature>
<keyword evidence="3" id="KW-1185">Reference proteome</keyword>
<keyword evidence="1" id="KW-1133">Transmembrane helix</keyword>
<dbReference type="Proteomes" id="UP001233360">
    <property type="component" value="Unassembled WGS sequence"/>
</dbReference>
<evidence type="ECO:0000313" key="3">
    <source>
        <dbReference type="Proteomes" id="UP001233360"/>
    </source>
</evidence>
<proteinExistence type="predicted"/>
<keyword evidence="1" id="KW-0472">Membrane</keyword>
<organism evidence="2 3">
    <name type="scientific">Acinetobacter baylyi</name>
    <dbReference type="NCBI Taxonomy" id="202950"/>
    <lineage>
        <taxon>Bacteria</taxon>
        <taxon>Pseudomonadati</taxon>
        <taxon>Pseudomonadota</taxon>
        <taxon>Gammaproteobacteria</taxon>
        <taxon>Moraxellales</taxon>
        <taxon>Moraxellaceae</taxon>
        <taxon>Acinetobacter</taxon>
    </lineage>
</organism>
<evidence type="ECO:0000313" key="2">
    <source>
        <dbReference type="EMBL" id="MDQ1209501.1"/>
    </source>
</evidence>
<protein>
    <submittedName>
        <fullName evidence="2">Uncharacterized protein HemY</fullName>
    </submittedName>
</protein>
<name>A0ABU0UYK9_ACIBI</name>
<gene>
    <name evidence="2" type="ORF">QE380_002424</name>
</gene>
<dbReference type="EMBL" id="JAUTBK010000002">
    <property type="protein sequence ID" value="MDQ1209501.1"/>
    <property type="molecule type" value="Genomic_DNA"/>
</dbReference>
<accession>A0ABU0UYK9</accession>
<reference evidence="2 3" key="1">
    <citation type="submission" date="2023-07" db="EMBL/GenBank/DDBJ databases">
        <title>Functional and genomic diversity of the sorghum phyllosphere microbiome.</title>
        <authorList>
            <person name="Shade A."/>
        </authorList>
    </citation>
    <scope>NUCLEOTIDE SEQUENCE [LARGE SCALE GENOMIC DNA]</scope>
    <source>
        <strain evidence="2 3">SORGH_AS_0887</strain>
    </source>
</reference>